<name>C0GFE2_DETAL</name>
<evidence type="ECO:0000313" key="6">
    <source>
        <dbReference type="EMBL" id="EEG77902.1"/>
    </source>
</evidence>
<organism evidence="6 7">
    <name type="scientific">Dethiobacter alkaliphilus AHT 1</name>
    <dbReference type="NCBI Taxonomy" id="555088"/>
    <lineage>
        <taxon>Bacteria</taxon>
        <taxon>Bacillati</taxon>
        <taxon>Bacillota</taxon>
        <taxon>Dethiobacteria</taxon>
        <taxon>Dethiobacterales</taxon>
        <taxon>Dethiobacteraceae</taxon>
        <taxon>Dethiobacter</taxon>
    </lineage>
</organism>
<comment type="caution">
    <text evidence="6">The sequence shown here is derived from an EMBL/GenBank/DDBJ whole genome shotgun (WGS) entry which is preliminary data.</text>
</comment>
<evidence type="ECO:0000256" key="2">
    <source>
        <dbReference type="ARBA" id="ARBA00022676"/>
    </source>
</evidence>
<dbReference type="InterPro" id="IPR001173">
    <property type="entry name" value="Glyco_trans_2-like"/>
</dbReference>
<feature type="transmembrane region" description="Helical" evidence="4">
    <location>
        <begin position="359"/>
        <end position="381"/>
    </location>
</feature>
<dbReference type="PANTHER" id="PTHR43630">
    <property type="entry name" value="POLY-BETA-1,6-N-ACETYL-D-GLUCOSAMINE SYNTHASE"/>
    <property type="match status" value="1"/>
</dbReference>
<dbReference type="PANTHER" id="PTHR43630:SF1">
    <property type="entry name" value="POLY-BETA-1,6-N-ACETYL-D-GLUCOSAMINE SYNTHASE"/>
    <property type="match status" value="1"/>
</dbReference>
<keyword evidence="3 6" id="KW-0808">Transferase</keyword>
<accession>C0GFE2</accession>
<evidence type="ECO:0000256" key="4">
    <source>
        <dbReference type="SAM" id="Phobius"/>
    </source>
</evidence>
<reference evidence="6 7" key="1">
    <citation type="submission" date="2009-02" db="EMBL/GenBank/DDBJ databases">
        <title>Sequencing of the draft genome and assembly of Dethiobacter alkaliphilus AHT 1.</title>
        <authorList>
            <consortium name="US DOE Joint Genome Institute (JGI-PGF)"/>
            <person name="Lucas S."/>
            <person name="Copeland A."/>
            <person name="Lapidus A."/>
            <person name="Glavina del Rio T."/>
            <person name="Dalin E."/>
            <person name="Tice H."/>
            <person name="Bruce D."/>
            <person name="Goodwin L."/>
            <person name="Pitluck S."/>
            <person name="Larimer F."/>
            <person name="Land M.L."/>
            <person name="Hauser L."/>
            <person name="Muyzer G."/>
        </authorList>
    </citation>
    <scope>NUCLEOTIDE SEQUENCE [LARGE SCALE GENOMIC DNA]</scope>
    <source>
        <strain evidence="6 7">AHT 1</strain>
    </source>
</reference>
<keyword evidence="2" id="KW-0328">Glycosyltransferase</keyword>
<dbReference type="Gene3D" id="3.90.550.10">
    <property type="entry name" value="Spore Coat Polysaccharide Biosynthesis Protein SpsA, Chain A"/>
    <property type="match status" value="1"/>
</dbReference>
<dbReference type="AlphaFoldDB" id="C0GFE2"/>
<dbReference type="STRING" id="555088.DealDRAFT_1201"/>
<dbReference type="RefSeq" id="WP_008515790.1">
    <property type="nucleotide sequence ID" value="NZ_ACJM01000005.1"/>
</dbReference>
<proteinExistence type="inferred from homology"/>
<evidence type="ECO:0000313" key="7">
    <source>
        <dbReference type="Proteomes" id="UP000006443"/>
    </source>
</evidence>
<dbReference type="OrthoDB" id="9768769at2"/>
<feature type="transmembrane region" description="Helical" evidence="4">
    <location>
        <begin position="333"/>
        <end position="352"/>
    </location>
</feature>
<keyword evidence="7" id="KW-1185">Reference proteome</keyword>
<gene>
    <name evidence="6" type="ORF">DealDRAFT_1201</name>
</gene>
<dbReference type="Pfam" id="PF00535">
    <property type="entry name" value="Glycos_transf_2"/>
    <property type="match status" value="1"/>
</dbReference>
<feature type="transmembrane region" description="Helical" evidence="4">
    <location>
        <begin position="401"/>
        <end position="425"/>
    </location>
</feature>
<dbReference type="EMBL" id="ACJM01000005">
    <property type="protein sequence ID" value="EEG77902.1"/>
    <property type="molecule type" value="Genomic_DNA"/>
</dbReference>
<dbReference type="CDD" id="cd06423">
    <property type="entry name" value="CESA_like"/>
    <property type="match status" value="1"/>
</dbReference>
<dbReference type="GO" id="GO:0016757">
    <property type="term" value="F:glycosyltransferase activity"/>
    <property type="evidence" value="ECO:0007669"/>
    <property type="project" value="UniProtKB-KW"/>
</dbReference>
<evidence type="ECO:0000256" key="1">
    <source>
        <dbReference type="ARBA" id="ARBA00006739"/>
    </source>
</evidence>
<sequence length="455" mass="51466">MLVLTLVIFSIFVMFQILYITIPLLNHKRGTELPEKLPELGLTILVPAFNEQHVIKQCILGALRANYQNHELIIINDGSTDDTLGILESFLRLEAVEESINRTLTYKTVRGFYYSTIYPNVYVIDKSNGGKADALNAGIDYANNDIVVTLDADSILDSNSLQAMNSCFHDDSVIAAGGMVHIVQGAGVKGGKASPNFAVRGIIRYQIMQYLTSFYLHKFVQAKFKAMTVIAGAFGAFRRSTLLELNGFRNTVGEDMDITLKIQRLIYTKERDKKMMVVSEAVCYTECPENFRNLFKQRIRWQKAFVDCIITYGHCLFSQFSFGLSVFFLIEGFMLGTLIAFNTLLVPLVLILSKTGHTLVLTLLTIYFILALCQSLVAFLVSKRFGHSYSKSNYARILSFIPLEIITYRLLGLLWVTAGTIQYFYKKQHWDKVERCGKIYTLNELPVEVNESKLA</sequence>
<dbReference type="InterPro" id="IPR029044">
    <property type="entry name" value="Nucleotide-diphossugar_trans"/>
</dbReference>
<feature type="transmembrane region" description="Helical" evidence="4">
    <location>
        <begin position="6"/>
        <end position="26"/>
    </location>
</feature>
<dbReference type="SUPFAM" id="SSF53448">
    <property type="entry name" value="Nucleotide-diphospho-sugar transferases"/>
    <property type="match status" value="1"/>
</dbReference>
<keyword evidence="4" id="KW-1133">Transmembrane helix</keyword>
<dbReference type="eggNOG" id="COG1215">
    <property type="taxonomic scope" value="Bacteria"/>
</dbReference>
<dbReference type="Proteomes" id="UP000006443">
    <property type="component" value="Unassembled WGS sequence"/>
</dbReference>
<keyword evidence="4" id="KW-0812">Transmembrane</keyword>
<evidence type="ECO:0000259" key="5">
    <source>
        <dbReference type="Pfam" id="PF00535"/>
    </source>
</evidence>
<comment type="similarity">
    <text evidence="1">Belongs to the glycosyltransferase 2 family.</text>
</comment>
<feature type="domain" description="Glycosyltransferase 2-like" evidence="5">
    <location>
        <begin position="43"/>
        <end position="239"/>
    </location>
</feature>
<protein>
    <submittedName>
        <fullName evidence="6">Glycosyl transferase family 2</fullName>
    </submittedName>
</protein>
<keyword evidence="4" id="KW-0472">Membrane</keyword>
<evidence type="ECO:0000256" key="3">
    <source>
        <dbReference type="ARBA" id="ARBA00022679"/>
    </source>
</evidence>